<organism evidence="2 4">
    <name type="scientific">Nesidiocoris tenuis</name>
    <dbReference type="NCBI Taxonomy" id="355587"/>
    <lineage>
        <taxon>Eukaryota</taxon>
        <taxon>Metazoa</taxon>
        <taxon>Ecdysozoa</taxon>
        <taxon>Arthropoda</taxon>
        <taxon>Hexapoda</taxon>
        <taxon>Insecta</taxon>
        <taxon>Pterygota</taxon>
        <taxon>Neoptera</taxon>
        <taxon>Paraneoptera</taxon>
        <taxon>Hemiptera</taxon>
        <taxon>Heteroptera</taxon>
        <taxon>Panheteroptera</taxon>
        <taxon>Cimicomorpha</taxon>
        <taxon>Miridae</taxon>
        <taxon>Dicyphina</taxon>
        <taxon>Nesidiocoris</taxon>
    </lineage>
</organism>
<dbReference type="EMBL" id="CADCXU010001764">
    <property type="protein sequence ID" value="CAA9994162.1"/>
    <property type="molecule type" value="Genomic_DNA"/>
</dbReference>
<name>A0A6H5FWW2_9HEMI</name>
<sequence length="127" mass="14310">MVEILMNPRDIARKTGESTGSRRANPTTKNKNKRKKTVDLEASLEEKSDCFGGPIHCHRGALLNTAGHLSKLQFMECDQWTDAAEPFLLYNFSAKEEWHRTPFTFGPDSSATVHPFAICSKLYYSEG</sequence>
<dbReference type="EMBL" id="CADCXU010001760">
    <property type="protein sequence ID" value="CAA9994160.1"/>
    <property type="molecule type" value="Genomic_DNA"/>
</dbReference>
<dbReference type="Proteomes" id="UP000479000">
    <property type="component" value="Unassembled WGS sequence"/>
</dbReference>
<protein>
    <submittedName>
        <fullName evidence="2">Uncharacterized protein</fullName>
    </submittedName>
</protein>
<evidence type="ECO:0000313" key="3">
    <source>
        <dbReference type="EMBL" id="CAA9994162.1"/>
    </source>
</evidence>
<dbReference type="AlphaFoldDB" id="A0A6H5FWW2"/>
<evidence type="ECO:0000313" key="2">
    <source>
        <dbReference type="EMBL" id="CAA9994160.1"/>
    </source>
</evidence>
<evidence type="ECO:0000313" key="4">
    <source>
        <dbReference type="Proteomes" id="UP000479000"/>
    </source>
</evidence>
<feature type="region of interest" description="Disordered" evidence="1">
    <location>
        <begin position="1"/>
        <end position="38"/>
    </location>
</feature>
<gene>
    <name evidence="2" type="ORF">NTEN_LOCUS976</name>
    <name evidence="3" type="ORF">NTEN_LOCUS978</name>
</gene>
<reference evidence="2 4" key="1">
    <citation type="submission" date="2020-02" db="EMBL/GenBank/DDBJ databases">
        <authorList>
            <person name="Ferguson B K."/>
        </authorList>
    </citation>
    <scope>NUCLEOTIDE SEQUENCE [LARGE SCALE GENOMIC DNA]</scope>
</reference>
<evidence type="ECO:0000256" key="1">
    <source>
        <dbReference type="SAM" id="MobiDB-lite"/>
    </source>
</evidence>
<keyword evidence="4" id="KW-1185">Reference proteome</keyword>
<accession>A0A6H5FWW2</accession>
<proteinExistence type="predicted"/>